<dbReference type="AlphaFoldDB" id="A0A2P5EL14"/>
<dbReference type="OrthoDB" id="1166712at2759"/>
<name>A0A2P5EL14_TREOI</name>
<dbReference type="EMBL" id="JXTC01000135">
    <property type="protein sequence ID" value="PON86224.1"/>
    <property type="molecule type" value="Genomic_DNA"/>
</dbReference>
<dbReference type="PANTHER" id="PTHR36617">
    <property type="entry name" value="PROTEIN, PUTATIVE-RELATED"/>
    <property type="match status" value="1"/>
</dbReference>
<dbReference type="InParanoid" id="A0A2P5EL14"/>
<organism evidence="1 2">
    <name type="scientific">Trema orientale</name>
    <name type="common">Charcoal tree</name>
    <name type="synonym">Celtis orientalis</name>
    <dbReference type="NCBI Taxonomy" id="63057"/>
    <lineage>
        <taxon>Eukaryota</taxon>
        <taxon>Viridiplantae</taxon>
        <taxon>Streptophyta</taxon>
        <taxon>Embryophyta</taxon>
        <taxon>Tracheophyta</taxon>
        <taxon>Spermatophyta</taxon>
        <taxon>Magnoliopsida</taxon>
        <taxon>eudicotyledons</taxon>
        <taxon>Gunneridae</taxon>
        <taxon>Pentapetalae</taxon>
        <taxon>rosids</taxon>
        <taxon>fabids</taxon>
        <taxon>Rosales</taxon>
        <taxon>Cannabaceae</taxon>
        <taxon>Trema</taxon>
    </lineage>
</organism>
<reference evidence="2" key="1">
    <citation type="submission" date="2016-06" db="EMBL/GenBank/DDBJ databases">
        <title>Parallel loss of symbiosis genes in relatives of nitrogen-fixing non-legume Parasponia.</title>
        <authorList>
            <person name="Van Velzen R."/>
            <person name="Holmer R."/>
            <person name="Bu F."/>
            <person name="Rutten L."/>
            <person name="Van Zeijl A."/>
            <person name="Liu W."/>
            <person name="Santuari L."/>
            <person name="Cao Q."/>
            <person name="Sharma T."/>
            <person name="Shen D."/>
            <person name="Roswanjaya Y."/>
            <person name="Wardhani T."/>
            <person name="Kalhor M.S."/>
            <person name="Jansen J."/>
            <person name="Van den Hoogen J."/>
            <person name="Gungor B."/>
            <person name="Hartog M."/>
            <person name="Hontelez J."/>
            <person name="Verver J."/>
            <person name="Yang W.-C."/>
            <person name="Schijlen E."/>
            <person name="Repin R."/>
            <person name="Schilthuizen M."/>
            <person name="Schranz E."/>
            <person name="Heidstra R."/>
            <person name="Miyata K."/>
            <person name="Fedorova E."/>
            <person name="Kohlen W."/>
            <person name="Bisseling T."/>
            <person name="Smit S."/>
            <person name="Geurts R."/>
        </authorList>
    </citation>
    <scope>NUCLEOTIDE SEQUENCE [LARGE SCALE GENOMIC DNA]</scope>
    <source>
        <strain evidence="2">cv. RG33-2</strain>
    </source>
</reference>
<dbReference type="PANTHER" id="PTHR36617:SF15">
    <property type="entry name" value="REVERSE TRANSCRIPTASE ZINC-BINDING DOMAIN-CONTAINING PROTEIN"/>
    <property type="match status" value="1"/>
</dbReference>
<comment type="caution">
    <text evidence="1">The sequence shown here is derived from an EMBL/GenBank/DDBJ whole genome shotgun (WGS) entry which is preliminary data.</text>
</comment>
<gene>
    <name evidence="1" type="ORF">TorRG33x02_179430</name>
</gene>
<keyword evidence="2" id="KW-1185">Reference proteome</keyword>
<evidence type="ECO:0008006" key="3">
    <source>
        <dbReference type="Google" id="ProtNLM"/>
    </source>
</evidence>
<evidence type="ECO:0000313" key="2">
    <source>
        <dbReference type="Proteomes" id="UP000237000"/>
    </source>
</evidence>
<dbReference type="STRING" id="63057.A0A2P5EL14"/>
<protein>
    <recommendedName>
        <fullName evidence="3">Endonuclease/exonuclease/phosphatase</fullName>
    </recommendedName>
</protein>
<proteinExistence type="predicted"/>
<evidence type="ECO:0000313" key="1">
    <source>
        <dbReference type="EMBL" id="PON86224.1"/>
    </source>
</evidence>
<sequence length="241" mass="28178">MMREFLWNRDHDSKSDHLVSWAKVCLSKKKGGLGIGKLLIRNKALILKWLCRFPQEKDALWHKMIKSKYGLASNSWDSKIASRTTYRSPWKFILKQYDIFYKMVAFKVGNGDNIRFREDAWRGEDAFINRFPTLYRLSSLHNGKISDFRVRHGAESLSASGWNFHFIRGISERKLDDMVELLKCVTNVNLSVPLEDRREWLPAKNGGFSFKSCFHKLQEMEGLADFAPYHLVWKTPSPTKI</sequence>
<accession>A0A2P5EL14</accession>
<dbReference type="Proteomes" id="UP000237000">
    <property type="component" value="Unassembled WGS sequence"/>
</dbReference>
<feature type="non-terminal residue" evidence="1">
    <location>
        <position position="241"/>
    </location>
</feature>